<sequence length="133" mass="14180">MSFLSESGCGTCKIRSKRCDRTWGPAGCRQCAEEGLECRRRIPKLKNSVRNVGTINNNRPGQSVIPATVASASLPASQCQANSSLICGDERSQRQHTGQHPHASASHGRVHVSSAKSAHTLNHTKPTGAHPSS</sequence>
<protein>
    <recommendedName>
        <fullName evidence="2">Zn(2)-C6 fungal-type domain-containing protein</fullName>
    </recommendedName>
</protein>
<keyword evidence="4" id="KW-1185">Reference proteome</keyword>
<reference evidence="3 4" key="1">
    <citation type="submission" date="2014-11" db="EMBL/GenBank/DDBJ databases">
        <authorList>
            <person name="Wibberg Daniel"/>
        </authorList>
    </citation>
    <scope>NUCLEOTIDE SEQUENCE [LARGE SCALE GENOMIC DNA]</scope>
    <source>
        <strain evidence="3">Rhizoctonia solani AG1-IB 7/3/14</strain>
    </source>
</reference>
<feature type="domain" description="Zn(2)-C6 fungal-type" evidence="2">
    <location>
        <begin position="8"/>
        <end position="40"/>
    </location>
</feature>
<evidence type="ECO:0000256" key="1">
    <source>
        <dbReference type="SAM" id="MobiDB-lite"/>
    </source>
</evidence>
<dbReference type="SUPFAM" id="SSF57701">
    <property type="entry name" value="Zn2/Cys6 DNA-binding domain"/>
    <property type="match status" value="1"/>
</dbReference>
<name>A0A0B7FTQ1_THACB</name>
<dbReference type="InterPro" id="IPR001138">
    <property type="entry name" value="Zn2Cys6_DnaBD"/>
</dbReference>
<dbReference type="GO" id="GO:0000981">
    <property type="term" value="F:DNA-binding transcription factor activity, RNA polymerase II-specific"/>
    <property type="evidence" value="ECO:0007669"/>
    <property type="project" value="InterPro"/>
</dbReference>
<feature type="region of interest" description="Disordered" evidence="1">
    <location>
        <begin position="89"/>
        <end position="133"/>
    </location>
</feature>
<dbReference type="EMBL" id="LN679154">
    <property type="protein sequence ID" value="CEL61361.1"/>
    <property type="molecule type" value="Genomic_DNA"/>
</dbReference>
<accession>A0A0B7FTQ1</accession>
<evidence type="ECO:0000313" key="3">
    <source>
        <dbReference type="EMBL" id="CEL61361.1"/>
    </source>
</evidence>
<evidence type="ECO:0000313" key="4">
    <source>
        <dbReference type="Proteomes" id="UP000059188"/>
    </source>
</evidence>
<organism evidence="3 4">
    <name type="scientific">Thanatephorus cucumeris (strain AG1-IB / isolate 7/3/14)</name>
    <name type="common">Lettuce bottom rot fungus</name>
    <name type="synonym">Rhizoctonia solani</name>
    <dbReference type="NCBI Taxonomy" id="1108050"/>
    <lineage>
        <taxon>Eukaryota</taxon>
        <taxon>Fungi</taxon>
        <taxon>Dikarya</taxon>
        <taxon>Basidiomycota</taxon>
        <taxon>Agaricomycotina</taxon>
        <taxon>Agaricomycetes</taxon>
        <taxon>Cantharellales</taxon>
        <taxon>Ceratobasidiaceae</taxon>
        <taxon>Rhizoctonia</taxon>
        <taxon>Rhizoctonia solani AG-1</taxon>
    </lineage>
</organism>
<dbReference type="Proteomes" id="UP000059188">
    <property type="component" value="Unassembled WGS sequence"/>
</dbReference>
<dbReference type="GO" id="GO:0008270">
    <property type="term" value="F:zinc ion binding"/>
    <property type="evidence" value="ECO:0007669"/>
    <property type="project" value="InterPro"/>
</dbReference>
<evidence type="ECO:0000259" key="2">
    <source>
        <dbReference type="PROSITE" id="PS50048"/>
    </source>
</evidence>
<dbReference type="PROSITE" id="PS50048">
    <property type="entry name" value="ZN2_CY6_FUNGAL_2"/>
    <property type="match status" value="1"/>
</dbReference>
<dbReference type="AlphaFoldDB" id="A0A0B7FTQ1"/>
<dbReference type="InterPro" id="IPR036864">
    <property type="entry name" value="Zn2-C6_fun-type_DNA-bd_sf"/>
</dbReference>
<feature type="compositionally biased region" description="Polar residues" evidence="1">
    <location>
        <begin position="114"/>
        <end position="133"/>
    </location>
</feature>
<gene>
    <name evidence="3" type="ORF">RSOLAG1IB_09964</name>
</gene>
<proteinExistence type="predicted"/>